<evidence type="ECO:0000313" key="3">
    <source>
        <dbReference type="EMBL" id="ANE45466.1"/>
    </source>
</evidence>
<name>A0A172TEV1_9BACL</name>
<dbReference type="Gene3D" id="3.40.190.10">
    <property type="entry name" value="Periplasmic binding protein-like II"/>
    <property type="match status" value="2"/>
</dbReference>
<dbReference type="PROSITE" id="PS51257">
    <property type="entry name" value="PROKAR_LIPOPROTEIN"/>
    <property type="match status" value="1"/>
</dbReference>
<evidence type="ECO:0000256" key="2">
    <source>
        <dbReference type="SAM" id="SignalP"/>
    </source>
</evidence>
<dbReference type="InterPro" id="IPR050490">
    <property type="entry name" value="Bact_solute-bd_prot1"/>
</dbReference>
<reference evidence="3 4" key="1">
    <citation type="submission" date="2015-01" db="EMBL/GenBank/DDBJ databases">
        <title>Paenibacillus swuensis/DY6/whole genome sequencing.</title>
        <authorList>
            <person name="Kim M.K."/>
            <person name="Srinivasan S."/>
            <person name="Lee J.-J."/>
        </authorList>
    </citation>
    <scope>NUCLEOTIDE SEQUENCE [LARGE SCALE GENOMIC DNA]</scope>
    <source>
        <strain evidence="3 4">DY6</strain>
    </source>
</reference>
<dbReference type="RefSeq" id="WP_068604143.1">
    <property type="nucleotide sequence ID" value="NZ_CP011388.1"/>
</dbReference>
<dbReference type="InterPro" id="IPR006059">
    <property type="entry name" value="SBP"/>
</dbReference>
<dbReference type="PANTHER" id="PTHR43649:SF12">
    <property type="entry name" value="DIACETYLCHITOBIOSE BINDING PROTEIN DASA"/>
    <property type="match status" value="1"/>
</dbReference>
<proteinExistence type="predicted"/>
<dbReference type="EMBL" id="CP011388">
    <property type="protein sequence ID" value="ANE45466.1"/>
    <property type="molecule type" value="Genomic_DNA"/>
</dbReference>
<protein>
    <submittedName>
        <fullName evidence="3">Sugar ABC transporter</fullName>
    </submittedName>
</protein>
<evidence type="ECO:0000256" key="1">
    <source>
        <dbReference type="SAM" id="MobiDB-lite"/>
    </source>
</evidence>
<dbReference type="STRING" id="1178515.SY83_03045"/>
<accession>A0A172TEV1</accession>
<gene>
    <name evidence="3" type="ORF">SY83_03045</name>
</gene>
<dbReference type="AlphaFoldDB" id="A0A172TEV1"/>
<dbReference type="PANTHER" id="PTHR43649">
    <property type="entry name" value="ARABINOSE-BINDING PROTEIN-RELATED"/>
    <property type="match status" value="1"/>
</dbReference>
<keyword evidence="4" id="KW-1185">Reference proteome</keyword>
<dbReference type="CDD" id="cd13580">
    <property type="entry name" value="PBP2_AlgQ_like_1"/>
    <property type="match status" value="1"/>
</dbReference>
<dbReference type="KEGG" id="pswu:SY83_03045"/>
<keyword evidence="2" id="KW-0732">Signal</keyword>
<dbReference type="Pfam" id="PF01547">
    <property type="entry name" value="SBP_bac_1"/>
    <property type="match status" value="1"/>
</dbReference>
<feature type="region of interest" description="Disordered" evidence="1">
    <location>
        <begin position="27"/>
        <end position="65"/>
    </location>
</feature>
<dbReference type="SUPFAM" id="SSF53850">
    <property type="entry name" value="Periplasmic binding protein-like II"/>
    <property type="match status" value="1"/>
</dbReference>
<dbReference type="Proteomes" id="UP000076927">
    <property type="component" value="Chromosome"/>
</dbReference>
<dbReference type="PATRIC" id="fig|1178515.4.peg.596"/>
<feature type="signal peptide" evidence="2">
    <location>
        <begin position="1"/>
        <end position="22"/>
    </location>
</feature>
<sequence>MAMRNKSLILLLSLVLMLGLLAACNNSNSSSEQPKETAPGNTAAENDGNASKGDGKHSAPFSGGKYDPPITITTVRGIDASVKFKNNETMDDNVHYKWAKEKLGIEIKNLWTANYANDGFNTKLRLALSANKELPDILVVGQEMGSELIESGKFMEVDELFEKYASETYKKAMADDPNVWLPYMKDGKKMGIPDLEYEMHNDAVLWVRQDWLDKLGLKAPTTIDEMEKVMDAFVNQDPDGNGKKDTYGLALGIKEGLKQNMGEARFIFGAYGTIPNQWNLNEDGKLEYGSVQPEMKPALTKLSEWMKKGYLSEQAGLLGSMEAGSEFTSGKVGIISGPHYMPEFPLPDLYKNNKDAVVKPYPLPTGPDGLAGRSSSGAGGGVVLINKDFKHPDAFFEYQNYLFDNFANPEFGSQFEWGLAEGYDWAKVNGEPTTKADEIPGGNGTVSKYLLTPDGIRIPSLRMETYAKLAKDPAPASPVERFLLKKPEGVIEAATIVLSQKDIAKQNLFVGPPTKTQKMRGDFVDKLELETINKIIYGEQPVDSFDTFTEKWMSSGGKQISEEVNEWYTSVQGK</sequence>
<organism evidence="3 4">
    <name type="scientific">Paenibacillus swuensis</name>
    <dbReference type="NCBI Taxonomy" id="1178515"/>
    <lineage>
        <taxon>Bacteria</taxon>
        <taxon>Bacillati</taxon>
        <taxon>Bacillota</taxon>
        <taxon>Bacilli</taxon>
        <taxon>Bacillales</taxon>
        <taxon>Paenibacillaceae</taxon>
        <taxon>Paenibacillus</taxon>
    </lineage>
</organism>
<evidence type="ECO:0000313" key="4">
    <source>
        <dbReference type="Proteomes" id="UP000076927"/>
    </source>
</evidence>
<feature type="chain" id="PRO_5039099649" evidence="2">
    <location>
        <begin position="23"/>
        <end position="574"/>
    </location>
</feature>